<proteinExistence type="predicted"/>
<sequence>MTARPPRTPHLPLAPYAEAPGVVDLAVAGMLLMEL</sequence>
<dbReference type="Proteomes" id="UP000183413">
    <property type="component" value="Unassembled WGS sequence"/>
</dbReference>
<accession>A0A1I5YCH3</accession>
<dbReference type="EMBL" id="FOVH01000031">
    <property type="protein sequence ID" value="SFQ41935.1"/>
    <property type="molecule type" value="Genomic_DNA"/>
</dbReference>
<dbReference type="AlphaFoldDB" id="A0A1I5YCH3"/>
<evidence type="ECO:0000313" key="2">
    <source>
        <dbReference type="Proteomes" id="UP000183413"/>
    </source>
</evidence>
<evidence type="ECO:0000313" key="1">
    <source>
        <dbReference type="EMBL" id="SFQ41935.1"/>
    </source>
</evidence>
<reference evidence="1 2" key="1">
    <citation type="submission" date="2016-10" db="EMBL/GenBank/DDBJ databases">
        <authorList>
            <person name="de Groot N.N."/>
        </authorList>
    </citation>
    <scope>NUCLEOTIDE SEQUENCE [LARGE SCALE GENOMIC DNA]</scope>
    <source>
        <strain evidence="1 2">DSM 43067</strain>
    </source>
</reference>
<gene>
    <name evidence="1" type="ORF">SAMN04489713_13146</name>
</gene>
<dbReference type="InParanoid" id="A0A1I5YCH3"/>
<keyword evidence="2" id="KW-1185">Reference proteome</keyword>
<organism evidence="1 2">
    <name type="scientific">Actinomadura madurae</name>
    <dbReference type="NCBI Taxonomy" id="1993"/>
    <lineage>
        <taxon>Bacteria</taxon>
        <taxon>Bacillati</taxon>
        <taxon>Actinomycetota</taxon>
        <taxon>Actinomycetes</taxon>
        <taxon>Streptosporangiales</taxon>
        <taxon>Thermomonosporaceae</taxon>
        <taxon>Actinomadura</taxon>
    </lineage>
</organism>
<protein>
    <submittedName>
        <fullName evidence="1">Uncharacterized protein</fullName>
    </submittedName>
</protein>
<name>A0A1I5YCH3_9ACTN</name>